<keyword evidence="2" id="KW-1185">Reference proteome</keyword>
<gene>
    <name evidence="1" type="ORF">BDM02DRAFT_3120663</name>
</gene>
<accession>A0ACB6Z7P5</accession>
<dbReference type="Proteomes" id="UP000886501">
    <property type="component" value="Unassembled WGS sequence"/>
</dbReference>
<reference evidence="1" key="2">
    <citation type="journal article" date="2020" name="Nat. Commun.">
        <title>Large-scale genome sequencing of mycorrhizal fungi provides insights into the early evolution of symbiotic traits.</title>
        <authorList>
            <person name="Miyauchi S."/>
            <person name="Kiss E."/>
            <person name="Kuo A."/>
            <person name="Drula E."/>
            <person name="Kohler A."/>
            <person name="Sanchez-Garcia M."/>
            <person name="Morin E."/>
            <person name="Andreopoulos B."/>
            <person name="Barry K.W."/>
            <person name="Bonito G."/>
            <person name="Buee M."/>
            <person name="Carver A."/>
            <person name="Chen C."/>
            <person name="Cichocki N."/>
            <person name="Clum A."/>
            <person name="Culley D."/>
            <person name="Crous P.W."/>
            <person name="Fauchery L."/>
            <person name="Girlanda M."/>
            <person name="Hayes R.D."/>
            <person name="Keri Z."/>
            <person name="LaButti K."/>
            <person name="Lipzen A."/>
            <person name="Lombard V."/>
            <person name="Magnuson J."/>
            <person name="Maillard F."/>
            <person name="Murat C."/>
            <person name="Nolan M."/>
            <person name="Ohm R.A."/>
            <person name="Pangilinan J."/>
            <person name="Pereira M.F."/>
            <person name="Perotto S."/>
            <person name="Peter M."/>
            <person name="Pfister S."/>
            <person name="Riley R."/>
            <person name="Sitrit Y."/>
            <person name="Stielow J.B."/>
            <person name="Szollosi G."/>
            <person name="Zifcakova L."/>
            <person name="Stursova M."/>
            <person name="Spatafora J.W."/>
            <person name="Tedersoo L."/>
            <person name="Vaario L.M."/>
            <person name="Yamada A."/>
            <person name="Yan M."/>
            <person name="Wang P."/>
            <person name="Xu J."/>
            <person name="Bruns T."/>
            <person name="Baldrian P."/>
            <person name="Vilgalys R."/>
            <person name="Dunand C."/>
            <person name="Henrissat B."/>
            <person name="Grigoriev I.V."/>
            <person name="Hibbett D."/>
            <person name="Nagy L.G."/>
            <person name="Martin F.M."/>
        </authorList>
    </citation>
    <scope>NUCLEOTIDE SEQUENCE</scope>
    <source>
        <strain evidence="1">P2</strain>
    </source>
</reference>
<dbReference type="EMBL" id="MU118101">
    <property type="protein sequence ID" value="KAF9645166.1"/>
    <property type="molecule type" value="Genomic_DNA"/>
</dbReference>
<evidence type="ECO:0000313" key="2">
    <source>
        <dbReference type="Proteomes" id="UP000886501"/>
    </source>
</evidence>
<reference evidence="1" key="1">
    <citation type="submission" date="2019-10" db="EMBL/GenBank/DDBJ databases">
        <authorList>
            <consortium name="DOE Joint Genome Institute"/>
            <person name="Kuo A."/>
            <person name="Miyauchi S."/>
            <person name="Kiss E."/>
            <person name="Drula E."/>
            <person name="Kohler A."/>
            <person name="Sanchez-Garcia M."/>
            <person name="Andreopoulos B."/>
            <person name="Barry K.W."/>
            <person name="Bonito G."/>
            <person name="Buee M."/>
            <person name="Carver A."/>
            <person name="Chen C."/>
            <person name="Cichocki N."/>
            <person name="Clum A."/>
            <person name="Culley D."/>
            <person name="Crous P.W."/>
            <person name="Fauchery L."/>
            <person name="Girlanda M."/>
            <person name="Hayes R."/>
            <person name="Keri Z."/>
            <person name="Labutti K."/>
            <person name="Lipzen A."/>
            <person name="Lombard V."/>
            <person name="Magnuson J."/>
            <person name="Maillard F."/>
            <person name="Morin E."/>
            <person name="Murat C."/>
            <person name="Nolan M."/>
            <person name="Ohm R."/>
            <person name="Pangilinan J."/>
            <person name="Pereira M."/>
            <person name="Perotto S."/>
            <person name="Peter M."/>
            <person name="Riley R."/>
            <person name="Sitrit Y."/>
            <person name="Stielow B."/>
            <person name="Szollosi G."/>
            <person name="Zifcakova L."/>
            <person name="Stursova M."/>
            <person name="Spatafora J.W."/>
            <person name="Tedersoo L."/>
            <person name="Vaario L.-M."/>
            <person name="Yamada A."/>
            <person name="Yan M."/>
            <person name="Wang P."/>
            <person name="Xu J."/>
            <person name="Bruns T."/>
            <person name="Baldrian P."/>
            <person name="Vilgalys R."/>
            <person name="Henrissat B."/>
            <person name="Grigoriev I.V."/>
            <person name="Hibbett D."/>
            <person name="Nagy L.G."/>
            <person name="Martin F.M."/>
        </authorList>
    </citation>
    <scope>NUCLEOTIDE SEQUENCE</scope>
    <source>
        <strain evidence="1">P2</strain>
    </source>
</reference>
<proteinExistence type="predicted"/>
<name>A0ACB6Z7P5_THEGA</name>
<sequence length="81" mass="8615">MGRKLKEKTTALLGALSGLSIGTSSHSTTMSSPSPLTSTDLKTFRAGTQVPDSSLLEVTTRSEISAANFNWGDAYPQLYFS</sequence>
<evidence type="ECO:0000313" key="1">
    <source>
        <dbReference type="EMBL" id="KAF9645166.1"/>
    </source>
</evidence>
<organism evidence="1 2">
    <name type="scientific">Thelephora ganbajun</name>
    <name type="common">Ganba fungus</name>
    <dbReference type="NCBI Taxonomy" id="370292"/>
    <lineage>
        <taxon>Eukaryota</taxon>
        <taxon>Fungi</taxon>
        <taxon>Dikarya</taxon>
        <taxon>Basidiomycota</taxon>
        <taxon>Agaricomycotina</taxon>
        <taxon>Agaricomycetes</taxon>
        <taxon>Thelephorales</taxon>
        <taxon>Thelephoraceae</taxon>
        <taxon>Thelephora</taxon>
    </lineage>
</organism>
<comment type="caution">
    <text evidence="1">The sequence shown here is derived from an EMBL/GenBank/DDBJ whole genome shotgun (WGS) entry which is preliminary data.</text>
</comment>
<protein>
    <submittedName>
        <fullName evidence="1">Uncharacterized protein</fullName>
    </submittedName>
</protein>